<organism evidence="1 2">
    <name type="scientific">Grus japonensis</name>
    <name type="common">Japanese crane</name>
    <name type="synonym">Red-crowned crane</name>
    <dbReference type="NCBI Taxonomy" id="30415"/>
    <lineage>
        <taxon>Eukaryota</taxon>
        <taxon>Metazoa</taxon>
        <taxon>Chordata</taxon>
        <taxon>Craniata</taxon>
        <taxon>Vertebrata</taxon>
        <taxon>Euteleostomi</taxon>
        <taxon>Archelosauria</taxon>
        <taxon>Archosauria</taxon>
        <taxon>Dinosauria</taxon>
        <taxon>Saurischia</taxon>
        <taxon>Theropoda</taxon>
        <taxon>Coelurosauria</taxon>
        <taxon>Aves</taxon>
        <taxon>Neognathae</taxon>
        <taxon>Neoaves</taxon>
        <taxon>Gruiformes</taxon>
        <taxon>Gruidae</taxon>
        <taxon>Grus</taxon>
    </lineage>
</organism>
<protein>
    <submittedName>
        <fullName evidence="1">Mitochondrial enolase superfamily member 1</fullName>
    </submittedName>
</protein>
<gene>
    <name evidence="1" type="ORF">GRJ2_000295700</name>
</gene>
<reference evidence="1 2" key="1">
    <citation type="submission" date="2024-06" db="EMBL/GenBank/DDBJ databases">
        <title>The draft genome of Grus japonensis, version 3.</title>
        <authorList>
            <person name="Nabeshima K."/>
            <person name="Suzuki S."/>
            <person name="Onuma M."/>
        </authorList>
    </citation>
    <scope>NUCLEOTIDE SEQUENCE [LARGE SCALE GENOMIC DNA]</scope>
    <source>
        <strain evidence="1 2">451A</strain>
    </source>
</reference>
<evidence type="ECO:0000313" key="2">
    <source>
        <dbReference type="Proteomes" id="UP001623348"/>
    </source>
</evidence>
<sequence>MDSPRGKSCLTNLINFHDEMTGLVDEGRAVGTVSHKILTETLMKHGLGEQTVRWIENWLNCLTQRVVISRTKSSLKPVTSSICQWSILGPVLFKTFNNDLDDGTECTFSKFAHDTKLGGMADTPEGRAAIQRDLNRMEKWADRSLVQFNKVKHKVLHP</sequence>
<proteinExistence type="predicted"/>
<accession>A0ABC9VY51</accession>
<keyword evidence="2" id="KW-1185">Reference proteome</keyword>
<evidence type="ECO:0000313" key="1">
    <source>
        <dbReference type="EMBL" id="GAB0178304.1"/>
    </source>
</evidence>
<name>A0ABC9VY51_GRUJA</name>
<dbReference type="EMBL" id="BAAFJT010000001">
    <property type="protein sequence ID" value="GAB0178304.1"/>
    <property type="molecule type" value="Genomic_DNA"/>
</dbReference>
<comment type="caution">
    <text evidence="1">The sequence shown here is derived from an EMBL/GenBank/DDBJ whole genome shotgun (WGS) entry which is preliminary data.</text>
</comment>
<dbReference type="Proteomes" id="UP001623348">
    <property type="component" value="Unassembled WGS sequence"/>
</dbReference>
<dbReference type="PANTHER" id="PTHR33332">
    <property type="entry name" value="REVERSE TRANSCRIPTASE DOMAIN-CONTAINING PROTEIN"/>
    <property type="match status" value="1"/>
</dbReference>
<dbReference type="AlphaFoldDB" id="A0ABC9VY51"/>